<organism evidence="1 2">
    <name type="scientific">Halapricum desulfuricans</name>
    <dbReference type="NCBI Taxonomy" id="2841257"/>
    <lineage>
        <taxon>Archaea</taxon>
        <taxon>Methanobacteriati</taxon>
        <taxon>Methanobacteriota</taxon>
        <taxon>Stenosarchaea group</taxon>
        <taxon>Halobacteria</taxon>
        <taxon>Halobacteriales</taxon>
        <taxon>Haloarculaceae</taxon>
        <taxon>Halapricum</taxon>
    </lineage>
</organism>
<reference evidence="1 2" key="1">
    <citation type="submission" date="2020-11" db="EMBL/GenBank/DDBJ databases">
        <title>Carbohydrate-dependent, anaerobic sulfur respiration: A novel catabolism in halophilic archaea.</title>
        <authorList>
            <person name="Sorokin D.Y."/>
            <person name="Messina E."/>
            <person name="Smedile F."/>
            <person name="La Cono V."/>
            <person name="Hallsworth J.E."/>
            <person name="Yakimov M.M."/>
        </authorList>
    </citation>
    <scope>NUCLEOTIDE SEQUENCE [LARGE SCALE GENOMIC DNA]</scope>
    <source>
        <strain evidence="1 2">HSR12-2</strain>
    </source>
</reference>
<keyword evidence="2" id="KW-1185">Reference proteome</keyword>
<name>A0A897N8T8_9EURY</name>
<evidence type="ECO:0000313" key="1">
    <source>
        <dbReference type="EMBL" id="QSG08914.1"/>
    </source>
</evidence>
<dbReference type="Proteomes" id="UP000662973">
    <property type="component" value="Chromosome"/>
</dbReference>
<dbReference type="KEGG" id="hds:HSR122_1522"/>
<proteinExistence type="predicted"/>
<dbReference type="EMBL" id="CP064788">
    <property type="protein sequence ID" value="QSG08914.1"/>
    <property type="molecule type" value="Genomic_DNA"/>
</dbReference>
<protein>
    <submittedName>
        <fullName evidence="1">Uncharacterized protein</fullName>
    </submittedName>
</protein>
<accession>A0A897N8T8</accession>
<evidence type="ECO:0000313" key="2">
    <source>
        <dbReference type="Proteomes" id="UP000662973"/>
    </source>
</evidence>
<sequence length="81" mass="9177">MNDPYDRGHEEYAARCVDGQIRDDEQSNADEQGPILFDECLESHAVSTSALFVNLRHDPEIVISFATRRRCCATHKSHMGI</sequence>
<dbReference type="AlphaFoldDB" id="A0A897N8T8"/>
<gene>
    <name evidence="1" type="ORF">HSR122_1522</name>
</gene>